<feature type="non-terminal residue" evidence="1">
    <location>
        <position position="1"/>
    </location>
</feature>
<evidence type="ECO:0000313" key="1">
    <source>
        <dbReference type="EMBL" id="BAD92558.1"/>
    </source>
</evidence>
<accession>Q59FY8</accession>
<protein>
    <submittedName>
        <fullName evidence="1">Cysteine and glycine-rich protein 2 variant</fullName>
    </submittedName>
</protein>
<sequence>NSMTFGSFMKWDMWKCPVARDPSRKNAFSFGTEGKTNADFKALDDFQADSSLLEKLLGRGKCDTSQSRLVMKTRIQDLKLLLSQEVLLGEERLQRQVPEGTELPFCSVLGCDLTVLG</sequence>
<name>Q59FY8_HUMAN</name>
<proteinExistence type="predicted"/>
<dbReference type="EMBL" id="AB209321">
    <property type="protein sequence ID" value="BAD92558.1"/>
    <property type="molecule type" value="Transcribed_RNA"/>
</dbReference>
<organism evidence="1">
    <name type="scientific">Homo sapiens</name>
    <name type="common">Human</name>
    <dbReference type="NCBI Taxonomy" id="9606"/>
    <lineage>
        <taxon>Eukaryota</taxon>
        <taxon>Metazoa</taxon>
        <taxon>Chordata</taxon>
        <taxon>Craniata</taxon>
        <taxon>Vertebrata</taxon>
        <taxon>Euteleostomi</taxon>
        <taxon>Mammalia</taxon>
        <taxon>Eutheria</taxon>
        <taxon>Euarchontoglires</taxon>
        <taxon>Primates</taxon>
        <taxon>Haplorrhini</taxon>
        <taxon>Catarrhini</taxon>
        <taxon>Hominidae</taxon>
        <taxon>Homo</taxon>
    </lineage>
</organism>
<reference evidence="1" key="1">
    <citation type="submission" date="2005-03" db="EMBL/GenBank/DDBJ databases">
        <title>Homo sapiens protein coding cDNA.</title>
        <authorList>
            <person name="Totoki Y."/>
            <person name="Toyoda A."/>
            <person name="Takeda T."/>
            <person name="Sakaki Y."/>
            <person name="Tanaka A."/>
            <person name="Yokoyama S."/>
            <person name="Ohara O."/>
            <person name="Nagase T."/>
            <person name="Kikuno R.F."/>
        </authorList>
    </citation>
    <scope>NUCLEOTIDE SEQUENCE</scope>
    <source>
        <tissue evidence="1">Brain</tissue>
    </source>
</reference>
<dbReference type="AlphaFoldDB" id="Q59FY8"/>